<dbReference type="STRING" id="74649.A0A2P6SEI8"/>
<protein>
    <submittedName>
        <fullName evidence="2">Putative F-box domain, galactose oxidase/kelch, beta-propeller, F-box associated interaction</fullName>
    </submittedName>
</protein>
<dbReference type="Pfam" id="PF00646">
    <property type="entry name" value="F-box"/>
    <property type="match status" value="1"/>
</dbReference>
<dbReference type="AlphaFoldDB" id="A0A2P6SEI8"/>
<dbReference type="InterPro" id="IPR017451">
    <property type="entry name" value="F-box-assoc_interact_dom"/>
</dbReference>
<organism evidence="2 3">
    <name type="scientific">Rosa chinensis</name>
    <name type="common">China rose</name>
    <dbReference type="NCBI Taxonomy" id="74649"/>
    <lineage>
        <taxon>Eukaryota</taxon>
        <taxon>Viridiplantae</taxon>
        <taxon>Streptophyta</taxon>
        <taxon>Embryophyta</taxon>
        <taxon>Tracheophyta</taxon>
        <taxon>Spermatophyta</taxon>
        <taxon>Magnoliopsida</taxon>
        <taxon>eudicotyledons</taxon>
        <taxon>Gunneridae</taxon>
        <taxon>Pentapetalae</taxon>
        <taxon>rosids</taxon>
        <taxon>fabids</taxon>
        <taxon>Rosales</taxon>
        <taxon>Rosaceae</taxon>
        <taxon>Rosoideae</taxon>
        <taxon>Rosoideae incertae sedis</taxon>
        <taxon>Rosa</taxon>
    </lineage>
</organism>
<evidence type="ECO:0000313" key="2">
    <source>
        <dbReference type="EMBL" id="PRQ57092.1"/>
    </source>
</evidence>
<dbReference type="InterPro" id="IPR036047">
    <property type="entry name" value="F-box-like_dom_sf"/>
</dbReference>
<dbReference type="Proteomes" id="UP000238479">
    <property type="component" value="Chromosome 1"/>
</dbReference>
<dbReference type="PANTHER" id="PTHR31672">
    <property type="entry name" value="BNACNNG10540D PROTEIN"/>
    <property type="match status" value="1"/>
</dbReference>
<dbReference type="PROSITE" id="PS50181">
    <property type="entry name" value="FBOX"/>
    <property type="match status" value="1"/>
</dbReference>
<dbReference type="SUPFAM" id="SSF81383">
    <property type="entry name" value="F-box domain"/>
    <property type="match status" value="1"/>
</dbReference>
<proteinExistence type="predicted"/>
<evidence type="ECO:0000313" key="3">
    <source>
        <dbReference type="Proteomes" id="UP000238479"/>
    </source>
</evidence>
<dbReference type="PANTHER" id="PTHR31672:SF13">
    <property type="entry name" value="F-BOX PROTEIN CPR30-LIKE"/>
    <property type="match status" value="1"/>
</dbReference>
<name>A0A2P6SEI8_ROSCH</name>
<dbReference type="InterPro" id="IPR050796">
    <property type="entry name" value="SCF_F-box_component"/>
</dbReference>
<accession>A0A2P6SEI8</accession>
<dbReference type="Pfam" id="PF07734">
    <property type="entry name" value="FBA_1"/>
    <property type="match status" value="1"/>
</dbReference>
<evidence type="ECO:0000259" key="1">
    <source>
        <dbReference type="PROSITE" id="PS50181"/>
    </source>
</evidence>
<dbReference type="Gramene" id="PRQ57092">
    <property type="protein sequence ID" value="PRQ57092"/>
    <property type="gene ID" value="RchiOBHm_Chr1g0344471"/>
</dbReference>
<dbReference type="CDD" id="cd22157">
    <property type="entry name" value="F-box_AtFBW1-like"/>
    <property type="match status" value="1"/>
</dbReference>
<comment type="caution">
    <text evidence="2">The sequence shown here is derived from an EMBL/GenBank/DDBJ whole genome shotgun (WGS) entry which is preliminary data.</text>
</comment>
<reference evidence="2 3" key="1">
    <citation type="journal article" date="2018" name="Nat. Genet.">
        <title>The Rosa genome provides new insights in the design of modern roses.</title>
        <authorList>
            <person name="Bendahmane M."/>
        </authorList>
    </citation>
    <scope>NUCLEOTIDE SEQUENCE [LARGE SCALE GENOMIC DNA]</scope>
    <source>
        <strain evidence="3">cv. Old Blush</strain>
    </source>
</reference>
<feature type="domain" description="F-box" evidence="1">
    <location>
        <begin position="12"/>
        <end position="62"/>
    </location>
</feature>
<dbReference type="InterPro" id="IPR011043">
    <property type="entry name" value="Gal_Oxase/kelch_b-propeller"/>
</dbReference>
<dbReference type="InterPro" id="IPR001810">
    <property type="entry name" value="F-box_dom"/>
</dbReference>
<dbReference type="EMBL" id="PDCK01000039">
    <property type="protein sequence ID" value="PRQ57092.1"/>
    <property type="molecule type" value="Genomic_DNA"/>
</dbReference>
<dbReference type="SUPFAM" id="SSF50965">
    <property type="entry name" value="Galactose oxidase, central domain"/>
    <property type="match status" value="1"/>
</dbReference>
<dbReference type="Gene3D" id="1.20.1280.50">
    <property type="match status" value="1"/>
</dbReference>
<dbReference type="SMART" id="SM00256">
    <property type="entry name" value="FBOX"/>
    <property type="match status" value="1"/>
</dbReference>
<gene>
    <name evidence="2" type="ORF">RchiOBHm_Chr1g0344471</name>
</gene>
<dbReference type="InterPro" id="IPR006527">
    <property type="entry name" value="F-box-assoc_dom_typ1"/>
</dbReference>
<sequence length="385" mass="44751">MSTMEQGTRRDAELFKFIPEEIMFEILTRLSVKSLLRFRCVCKSWNSLITSPNFINNHLERHDMDSSCDYLLVQTGSAKSLFCAKTFVKYMDLDLPSCEMYLGFNDFFVYGSCNGLLCICANHAYGPLNSSMYMWNPSNRKIKRLPQGLYQNVGINVSLGFGFHRQKNDYKVVKIVHGEIMYKVEVYSLRLNSWRELGAVLPIWSYSTYLNKSAIHVNGVVYWMVKEKNSARSFILSFDMDNEVFQKMELPEKLVGGIGSVSIQVFEKSLSLIHLREDEDNLVRHVSYCDIWVMGLETWKMIRTILLPQVRLYPAYGRMAWPLSFTTDGVYIVRLDEKEFQTLVLFDPISQEAEAITRVKPGFYGYITYIYMEVHAYKETLILLD</sequence>
<dbReference type="NCBIfam" id="TIGR01640">
    <property type="entry name" value="F_box_assoc_1"/>
    <property type="match status" value="1"/>
</dbReference>
<dbReference type="OMA" id="ICANHAY"/>
<keyword evidence="3" id="KW-1185">Reference proteome</keyword>